<evidence type="ECO:0000313" key="4">
    <source>
        <dbReference type="Proteomes" id="UP000306954"/>
    </source>
</evidence>
<protein>
    <submittedName>
        <fullName evidence="3">Uncharacterized protein</fullName>
    </submittedName>
</protein>
<sequence>MGTQHARAALHAAHSLRAVPRSWKARIGRVLREGEDKDAQGTQSKRRLLIYGSHTKQLVEALLRDPLAGGKAGGGSGSSSSSTNTPHTSATDILQQRRHLGGRRNEGRVWTIQHSHQHAPSTPTTEHVLIPLPALEKVDVVEWSDGDGDRESWSKHAHAHHSQLTDEAVASHDLIIDNGPASAYLRGLFGDRPRTISINGRNELAVDATGALGALDAFEAKDVNGYTRLTDSSNIRKLKQVLVGDMRVAEREAHAVHAVKLALSATDRVLRTKEHVLASMERESEVCVEETEGECAKLLQHYPSSTHIQHDHTVSLHKALAMLRSFPVALLPIRIDDLGAFVEGILNKHFADTLALEFAAFDGAVAQTNARVHHLAHEQLERAGKRSVEGIEGLDTNEDKDMPLHLHTAIHQNNLGRNASALASAPSTDSRSIAQRTLNTLTQPGGLPDSIAARMQAALVRAYGGVLSTSALGYAGAMGEWCTTQSAVGLAVLGGVWSVKHVLTKWTTSVGMFESSWKRGYALIEAESEDYKQTVRAGMMKDARFVDAVWDRESTTFSVCAMPSSSATKKTAKKTAKSDQSMAPSKPPSKAPKTQPKSILKKKEAVQEPSSEDGESDEGDVEGDSESDLDSDVDADSDASASSASSGSYTTLKPKKRKRKNNETEANTFASALTNLADTSATSAKNLEILPQANKSLKKHRMQLKAQKVLRDEAKHKEDIGRVRDVVSGWAVPSTVIKGGEGGADADNAVNAHVDSGAAKEKRLRKVAQKGVVRLFNAILAAQKAESGAKVVDKEKDRGLGKQRLEAPANFPSQNKKQAKNTDTVAKNAFMDAIRKG</sequence>
<dbReference type="InterPro" id="IPR012459">
    <property type="entry name" value="Rrp15"/>
</dbReference>
<organism evidence="3 4">
    <name type="scientific">Wallemia ichthyophaga</name>
    <dbReference type="NCBI Taxonomy" id="245174"/>
    <lineage>
        <taxon>Eukaryota</taxon>
        <taxon>Fungi</taxon>
        <taxon>Dikarya</taxon>
        <taxon>Basidiomycota</taxon>
        <taxon>Wallemiomycotina</taxon>
        <taxon>Wallemiomycetes</taxon>
        <taxon>Wallemiales</taxon>
        <taxon>Wallemiaceae</taxon>
        <taxon>Wallemia</taxon>
    </lineage>
</organism>
<proteinExistence type="inferred from homology"/>
<comment type="caution">
    <text evidence="3">The sequence shown here is derived from an EMBL/GenBank/DDBJ whole genome shotgun (WGS) entry which is preliminary data.</text>
</comment>
<evidence type="ECO:0000256" key="1">
    <source>
        <dbReference type="ARBA" id="ARBA00007462"/>
    </source>
</evidence>
<feature type="compositionally biased region" description="Acidic residues" evidence="2">
    <location>
        <begin position="610"/>
        <end position="637"/>
    </location>
</feature>
<feature type="region of interest" description="Disordered" evidence="2">
    <location>
        <begin position="69"/>
        <end position="101"/>
    </location>
</feature>
<dbReference type="GO" id="GO:0000460">
    <property type="term" value="P:maturation of 5.8S rRNA"/>
    <property type="evidence" value="ECO:0007669"/>
    <property type="project" value="TreeGrafter"/>
</dbReference>
<name>A0A4T0IEE3_WALIC</name>
<evidence type="ECO:0000313" key="3">
    <source>
        <dbReference type="EMBL" id="TIB17041.1"/>
    </source>
</evidence>
<dbReference type="EMBL" id="SPOF01000002">
    <property type="protein sequence ID" value="TIB17041.1"/>
    <property type="molecule type" value="Genomic_DNA"/>
</dbReference>
<gene>
    <name evidence="3" type="ORF">E3P90_00221</name>
</gene>
<feature type="region of interest" description="Disordered" evidence="2">
    <location>
        <begin position="568"/>
        <end position="664"/>
    </location>
</feature>
<dbReference type="Pfam" id="PF07890">
    <property type="entry name" value="Rrp15p"/>
    <property type="match status" value="1"/>
</dbReference>
<dbReference type="PANTHER" id="PTHR13245">
    <property type="entry name" value="RRP15-LIKE PROTEIN"/>
    <property type="match status" value="1"/>
</dbReference>
<comment type="similarity">
    <text evidence="1">Belongs to the RRP15 family.</text>
</comment>
<dbReference type="GO" id="GO:0030687">
    <property type="term" value="C:preribosome, large subunit precursor"/>
    <property type="evidence" value="ECO:0007669"/>
    <property type="project" value="TreeGrafter"/>
</dbReference>
<reference evidence="3 4" key="1">
    <citation type="submission" date="2019-03" db="EMBL/GenBank/DDBJ databases">
        <title>Sequencing 23 genomes of Wallemia ichthyophaga.</title>
        <authorList>
            <person name="Gostincar C."/>
        </authorList>
    </citation>
    <scope>NUCLEOTIDE SEQUENCE [LARGE SCALE GENOMIC DNA]</scope>
    <source>
        <strain evidence="3 4">EXF-8621</strain>
    </source>
</reference>
<feature type="compositionally biased region" description="Polar residues" evidence="2">
    <location>
        <begin position="811"/>
        <end position="825"/>
    </location>
</feature>
<evidence type="ECO:0000256" key="2">
    <source>
        <dbReference type="SAM" id="MobiDB-lite"/>
    </source>
</evidence>
<feature type="compositionally biased region" description="Polar residues" evidence="2">
    <location>
        <begin position="83"/>
        <end position="94"/>
    </location>
</feature>
<feature type="region of interest" description="Disordered" evidence="2">
    <location>
        <begin position="787"/>
        <end position="825"/>
    </location>
</feature>
<accession>A0A4T0IEE3</accession>
<dbReference type="PANTHER" id="PTHR13245:SF14">
    <property type="entry name" value="RRP15-LIKE PROTEIN"/>
    <property type="match status" value="1"/>
</dbReference>
<dbReference type="AlphaFoldDB" id="A0A4T0IEE3"/>
<dbReference type="GO" id="GO:0000470">
    <property type="term" value="P:maturation of LSU-rRNA"/>
    <property type="evidence" value="ECO:0007669"/>
    <property type="project" value="TreeGrafter"/>
</dbReference>
<dbReference type="Proteomes" id="UP000306954">
    <property type="component" value="Unassembled WGS sequence"/>
</dbReference>
<feature type="compositionally biased region" description="Basic and acidic residues" evidence="2">
    <location>
        <begin position="791"/>
        <end position="805"/>
    </location>
</feature>
<feature type="compositionally biased region" description="Low complexity" evidence="2">
    <location>
        <begin position="638"/>
        <end position="648"/>
    </location>
</feature>